<feature type="non-terminal residue" evidence="2">
    <location>
        <position position="254"/>
    </location>
</feature>
<organism evidence="3">
    <name type="scientific">Salpingoeca rosetta (strain ATCC 50818 / BSB-021)</name>
    <dbReference type="NCBI Taxonomy" id="946362"/>
    <lineage>
        <taxon>Eukaryota</taxon>
        <taxon>Choanoflagellata</taxon>
        <taxon>Craspedida</taxon>
        <taxon>Salpingoecidae</taxon>
        <taxon>Salpingoeca</taxon>
    </lineage>
</organism>
<dbReference type="Proteomes" id="UP000007799">
    <property type="component" value="Unassembled WGS sequence"/>
</dbReference>
<sequence>MVVMEAGSHAGCCGCNSPDSAAVAVLMQCSHMGWLPEDRWRMMGGCTHDGLGGAAVDTHVHGHGGHIQPQRRSYAQLSCHHHHPHHRHRPHSRHHTPADANPDLAVEEVHEAVEPTTMTMTMMKRASKGHGVARGRLFSPFPPPAAATTADVWLHLDERALCILSISSSSSPSLVPNSSGCGHRCGGCIVRRCAVASHDDDDDGGEWTVTDLFPSPHDTSRAIHAHTNVREKKTQAFPPCDVQLLRRDRDSGQH</sequence>
<accession>F2UBZ8</accession>
<dbReference type="AlphaFoldDB" id="F2UBZ8"/>
<dbReference type="EMBL" id="GL832968">
    <property type="protein sequence ID" value="EGD74413.1"/>
    <property type="molecule type" value="Genomic_DNA"/>
</dbReference>
<gene>
    <name evidence="2" type="ORF">PTSG_06423</name>
</gene>
<dbReference type="GeneID" id="16073890"/>
<reference evidence="2" key="1">
    <citation type="submission" date="2009-08" db="EMBL/GenBank/DDBJ databases">
        <title>Annotation of Salpingoeca rosetta.</title>
        <authorList>
            <consortium name="The Broad Institute Genome Sequencing Platform"/>
            <person name="Russ C."/>
            <person name="Cuomo C."/>
            <person name="Burger G."/>
            <person name="Gray M.W."/>
            <person name="Holland P.W.H."/>
            <person name="King N."/>
            <person name="Lang F.B.F."/>
            <person name="Roger A.J."/>
            <person name="Ruiz-Trillo I."/>
            <person name="Young S.K."/>
            <person name="Zeng Q."/>
            <person name="Gargeya S."/>
            <person name="Alvarado L."/>
            <person name="Berlin A."/>
            <person name="Chapman S.B."/>
            <person name="Chen Z."/>
            <person name="Freedman E."/>
            <person name="Gellesch M."/>
            <person name="Goldberg J."/>
            <person name="Griggs A."/>
            <person name="Gujja S."/>
            <person name="Heilman E."/>
            <person name="Heiman D."/>
            <person name="Howarth C."/>
            <person name="Mehta T."/>
            <person name="Neiman D."/>
            <person name="Pearson M."/>
            <person name="Roberts A."/>
            <person name="Saif S."/>
            <person name="Shea T."/>
            <person name="Shenoy N."/>
            <person name="Sisk P."/>
            <person name="Stolte C."/>
            <person name="Sykes S."/>
            <person name="White J."/>
            <person name="Yandava C."/>
            <person name="Haas B."/>
            <person name="Nusbaum C."/>
            <person name="Birren B."/>
        </authorList>
    </citation>
    <scope>NUCLEOTIDE SEQUENCE [LARGE SCALE GENOMIC DNA]</scope>
    <source>
        <strain evidence="2">ATCC 50818</strain>
    </source>
</reference>
<dbReference type="RefSeq" id="XP_004993313.1">
    <property type="nucleotide sequence ID" value="XM_004993256.1"/>
</dbReference>
<feature type="compositionally biased region" description="Basic residues" evidence="1">
    <location>
        <begin position="79"/>
        <end position="95"/>
    </location>
</feature>
<name>F2UBZ8_SALR5</name>
<keyword evidence="3" id="KW-1185">Reference proteome</keyword>
<evidence type="ECO:0000256" key="1">
    <source>
        <dbReference type="SAM" id="MobiDB-lite"/>
    </source>
</evidence>
<evidence type="ECO:0000313" key="3">
    <source>
        <dbReference type="Proteomes" id="UP000007799"/>
    </source>
</evidence>
<feature type="region of interest" description="Disordered" evidence="1">
    <location>
        <begin position="72"/>
        <end position="97"/>
    </location>
</feature>
<dbReference type="KEGG" id="sre:PTSG_06423"/>
<proteinExistence type="predicted"/>
<evidence type="ECO:0000313" key="2">
    <source>
        <dbReference type="EMBL" id="EGD74413.1"/>
    </source>
</evidence>
<dbReference type="InParanoid" id="F2UBZ8"/>
<protein>
    <submittedName>
        <fullName evidence="2">Uncharacterized protein</fullName>
    </submittedName>
</protein>